<evidence type="ECO:0000313" key="1">
    <source>
        <dbReference type="EMBL" id="VYT89550.1"/>
    </source>
</evidence>
<dbReference type="RefSeq" id="WP_156564961.1">
    <property type="nucleotide sequence ID" value="NZ_CACRTZ010000004.1"/>
</dbReference>
<organism evidence="1">
    <name type="scientific">Phytobacter massiliensis</name>
    <dbReference type="NCBI Taxonomy" id="1485952"/>
    <lineage>
        <taxon>Bacteria</taxon>
        <taxon>Pseudomonadati</taxon>
        <taxon>Pseudomonadota</taxon>
        <taxon>Gammaproteobacteria</taxon>
        <taxon>Enterobacterales</taxon>
        <taxon>Enterobacteriaceae</taxon>
        <taxon>Phytobacter</taxon>
    </lineage>
</organism>
<dbReference type="AlphaFoldDB" id="A0A6N3AJ66"/>
<accession>A0A6N3AJ66</accession>
<proteinExistence type="predicted"/>
<reference evidence="1" key="1">
    <citation type="submission" date="2019-11" db="EMBL/GenBank/DDBJ databases">
        <authorList>
            <person name="Feng L."/>
        </authorList>
    </citation>
    <scope>NUCLEOTIDE SEQUENCE</scope>
    <source>
        <strain evidence="1">EMassiliensisLFYP7</strain>
    </source>
</reference>
<dbReference type="EMBL" id="CACRTZ010000004">
    <property type="protein sequence ID" value="VYT89550.1"/>
    <property type="molecule type" value="Genomic_DNA"/>
</dbReference>
<gene>
    <name evidence="1" type="ORF">EMLFYP7_00890</name>
</gene>
<protein>
    <submittedName>
        <fullName evidence="1">Uncharacterized protein</fullName>
    </submittedName>
</protein>
<name>A0A6N3AJ66_9ENTR</name>
<sequence>MTKRTVLLSCCLLFIVGALSAWFLTNRSMRDTQVCSATLFIYKDDIRANLTLDFMYTLQKKTGVVAVSGTYAQGDKTIGAIRRDVSYSWEENNDTFHFLSQKVKKIHDDESLSDEKISEILPDFFVYPDTTVHYSIINQGDKGFMFTVGKRPVFFCSR</sequence>